<dbReference type="InterPro" id="IPR036597">
    <property type="entry name" value="Fido-like_dom_sf"/>
</dbReference>
<accession>A0ABV4MA33</accession>
<reference evidence="2 3" key="1">
    <citation type="submission" date="2024-06" db="EMBL/GenBank/DDBJ databases">
        <authorList>
            <person name="Steensen K."/>
            <person name="Seneca J."/>
            <person name="Bartlau N."/>
            <person name="Yu A.X."/>
            <person name="Polz M.F."/>
        </authorList>
    </citation>
    <scope>NUCLEOTIDE SEQUENCE [LARGE SCALE GENOMIC DNA]</scope>
    <source>
        <strain evidence="2 3">FF146</strain>
    </source>
</reference>
<dbReference type="InterPro" id="IPR003812">
    <property type="entry name" value="Fido"/>
</dbReference>
<dbReference type="Proteomes" id="UP001569153">
    <property type="component" value="Unassembled WGS sequence"/>
</dbReference>
<proteinExistence type="predicted"/>
<evidence type="ECO:0000313" key="2">
    <source>
        <dbReference type="EMBL" id="MEZ8196389.1"/>
    </source>
</evidence>
<dbReference type="RefSeq" id="WP_240697126.1">
    <property type="nucleotide sequence ID" value="NZ_JBGOOT010000014.1"/>
</dbReference>
<dbReference type="SUPFAM" id="SSF140931">
    <property type="entry name" value="Fic-like"/>
    <property type="match status" value="1"/>
</dbReference>
<sequence length="82" mass="9468">MSARTQHRLVQIPPFVNGNGRHSQIFTDIVRVFLLHEKPMTWANVKLEDMSEERSAYISGLRKADAGDFIEFTDHLRKLGNE</sequence>
<feature type="domain" description="Fido" evidence="1">
    <location>
        <begin position="1"/>
        <end position="78"/>
    </location>
</feature>
<dbReference type="EMBL" id="JBGOOT010000014">
    <property type="protein sequence ID" value="MEZ8196389.1"/>
    <property type="molecule type" value="Genomic_DNA"/>
</dbReference>
<dbReference type="PROSITE" id="PS51459">
    <property type="entry name" value="FIDO"/>
    <property type="match status" value="1"/>
</dbReference>
<evidence type="ECO:0000313" key="3">
    <source>
        <dbReference type="Proteomes" id="UP001569153"/>
    </source>
</evidence>
<comment type="caution">
    <text evidence="2">The sequence shown here is derived from an EMBL/GenBank/DDBJ whole genome shotgun (WGS) entry which is preliminary data.</text>
</comment>
<gene>
    <name evidence="2" type="ORF">ACED38_16050</name>
</gene>
<protein>
    <recommendedName>
        <fullName evidence="1">Fido domain-containing protein</fullName>
    </recommendedName>
</protein>
<evidence type="ECO:0000259" key="1">
    <source>
        <dbReference type="PROSITE" id="PS51459"/>
    </source>
</evidence>
<organism evidence="2 3">
    <name type="scientific">Vibrio cortegadensis</name>
    <dbReference type="NCBI Taxonomy" id="1328770"/>
    <lineage>
        <taxon>Bacteria</taxon>
        <taxon>Pseudomonadati</taxon>
        <taxon>Pseudomonadota</taxon>
        <taxon>Gammaproteobacteria</taxon>
        <taxon>Vibrionales</taxon>
        <taxon>Vibrionaceae</taxon>
        <taxon>Vibrio</taxon>
    </lineage>
</organism>
<keyword evidence="3" id="KW-1185">Reference proteome</keyword>
<name>A0ABV4MA33_9VIBR</name>
<dbReference type="Gene3D" id="1.10.3290.10">
    <property type="entry name" value="Fido-like domain"/>
    <property type="match status" value="1"/>
</dbReference>